<dbReference type="EMBL" id="GL732533">
    <property type="protein sequence ID" value="EFX85069.1"/>
    <property type="molecule type" value="Genomic_DNA"/>
</dbReference>
<organism evidence="1 2">
    <name type="scientific">Daphnia pulex</name>
    <name type="common">Water flea</name>
    <dbReference type="NCBI Taxonomy" id="6669"/>
    <lineage>
        <taxon>Eukaryota</taxon>
        <taxon>Metazoa</taxon>
        <taxon>Ecdysozoa</taxon>
        <taxon>Arthropoda</taxon>
        <taxon>Crustacea</taxon>
        <taxon>Branchiopoda</taxon>
        <taxon>Diplostraca</taxon>
        <taxon>Cladocera</taxon>
        <taxon>Anomopoda</taxon>
        <taxon>Daphniidae</taxon>
        <taxon>Daphnia</taxon>
    </lineage>
</organism>
<reference evidence="1 2" key="1">
    <citation type="journal article" date="2011" name="Science">
        <title>The ecoresponsive genome of Daphnia pulex.</title>
        <authorList>
            <person name="Colbourne J.K."/>
            <person name="Pfrender M.E."/>
            <person name="Gilbert D."/>
            <person name="Thomas W.K."/>
            <person name="Tucker A."/>
            <person name="Oakley T.H."/>
            <person name="Tokishita S."/>
            <person name="Aerts A."/>
            <person name="Arnold G.J."/>
            <person name="Basu M.K."/>
            <person name="Bauer D.J."/>
            <person name="Caceres C.E."/>
            <person name="Carmel L."/>
            <person name="Casola C."/>
            <person name="Choi J.H."/>
            <person name="Detter J.C."/>
            <person name="Dong Q."/>
            <person name="Dusheyko S."/>
            <person name="Eads B.D."/>
            <person name="Frohlich T."/>
            <person name="Geiler-Samerotte K.A."/>
            <person name="Gerlach D."/>
            <person name="Hatcher P."/>
            <person name="Jogdeo S."/>
            <person name="Krijgsveld J."/>
            <person name="Kriventseva E.V."/>
            <person name="Kultz D."/>
            <person name="Laforsch C."/>
            <person name="Lindquist E."/>
            <person name="Lopez J."/>
            <person name="Manak J.R."/>
            <person name="Muller J."/>
            <person name="Pangilinan J."/>
            <person name="Patwardhan R.P."/>
            <person name="Pitluck S."/>
            <person name="Pritham E.J."/>
            <person name="Rechtsteiner A."/>
            <person name="Rho M."/>
            <person name="Rogozin I.B."/>
            <person name="Sakarya O."/>
            <person name="Salamov A."/>
            <person name="Schaack S."/>
            <person name="Shapiro H."/>
            <person name="Shiga Y."/>
            <person name="Skalitzky C."/>
            <person name="Smith Z."/>
            <person name="Souvorov A."/>
            <person name="Sung W."/>
            <person name="Tang Z."/>
            <person name="Tsuchiya D."/>
            <person name="Tu H."/>
            <person name="Vos H."/>
            <person name="Wang M."/>
            <person name="Wolf Y.I."/>
            <person name="Yamagata H."/>
            <person name="Yamada T."/>
            <person name="Ye Y."/>
            <person name="Shaw J.R."/>
            <person name="Andrews J."/>
            <person name="Crease T.J."/>
            <person name="Tang H."/>
            <person name="Lucas S.M."/>
            <person name="Robertson H.M."/>
            <person name="Bork P."/>
            <person name="Koonin E.V."/>
            <person name="Zdobnov E.M."/>
            <person name="Grigoriev I.V."/>
            <person name="Lynch M."/>
            <person name="Boore J.L."/>
        </authorList>
    </citation>
    <scope>NUCLEOTIDE SEQUENCE [LARGE SCALE GENOMIC DNA]</scope>
</reference>
<gene>
    <name evidence="1" type="ORF">DAPPUDRAFT_238299</name>
</gene>
<dbReference type="KEGG" id="dpx:DAPPUDRAFT_238299"/>
<dbReference type="Proteomes" id="UP000000305">
    <property type="component" value="Unassembled WGS sequence"/>
</dbReference>
<name>E9G623_DAPPU</name>
<keyword evidence="2" id="KW-1185">Reference proteome</keyword>
<accession>E9G623</accession>
<dbReference type="AlphaFoldDB" id="E9G623"/>
<evidence type="ECO:0000313" key="1">
    <source>
        <dbReference type="EMBL" id="EFX85069.1"/>
    </source>
</evidence>
<sequence>MSNFDCVTRTTTNCWNVAIELELNGGERNESMTNATRFLLHHQSACTRIYKQSYGFFLASFTYTRRSPFIVWT</sequence>
<proteinExistence type="predicted"/>
<evidence type="ECO:0000313" key="2">
    <source>
        <dbReference type="Proteomes" id="UP000000305"/>
    </source>
</evidence>
<protein>
    <submittedName>
        <fullName evidence="1">Uncharacterized protein</fullName>
    </submittedName>
</protein>
<dbReference type="InParanoid" id="E9G623"/>
<dbReference type="HOGENOM" id="CLU_2707284_0_0_1"/>